<name>A0AAD1Y4Z5_EUPCR</name>
<proteinExistence type="predicted"/>
<protein>
    <submittedName>
        <fullName evidence="2">Uncharacterized protein</fullName>
    </submittedName>
</protein>
<feature type="compositionally biased region" description="Acidic residues" evidence="1">
    <location>
        <begin position="80"/>
        <end position="94"/>
    </location>
</feature>
<keyword evidence="3" id="KW-1185">Reference proteome</keyword>
<dbReference type="Proteomes" id="UP001295684">
    <property type="component" value="Unassembled WGS sequence"/>
</dbReference>
<evidence type="ECO:0000256" key="1">
    <source>
        <dbReference type="SAM" id="MobiDB-lite"/>
    </source>
</evidence>
<feature type="compositionally biased region" description="Basic and acidic residues" evidence="1">
    <location>
        <begin position="183"/>
        <end position="210"/>
    </location>
</feature>
<comment type="caution">
    <text evidence="2">The sequence shown here is derived from an EMBL/GenBank/DDBJ whole genome shotgun (WGS) entry which is preliminary data.</text>
</comment>
<reference evidence="2" key="1">
    <citation type="submission" date="2023-07" db="EMBL/GenBank/DDBJ databases">
        <authorList>
            <consortium name="AG Swart"/>
            <person name="Singh M."/>
            <person name="Singh A."/>
            <person name="Seah K."/>
            <person name="Emmerich C."/>
        </authorList>
    </citation>
    <scope>NUCLEOTIDE SEQUENCE</scope>
    <source>
        <strain evidence="2">DP1</strain>
    </source>
</reference>
<feature type="compositionally biased region" description="Polar residues" evidence="1">
    <location>
        <begin position="98"/>
        <end position="114"/>
    </location>
</feature>
<evidence type="ECO:0000313" key="3">
    <source>
        <dbReference type="Proteomes" id="UP001295684"/>
    </source>
</evidence>
<sequence length="484" mass="55912">MMTAFKSICLIGCELLLTDSKRHVNKKAAQEIALEKVKEKVQRIESVAQLTQCFENGTFVNVKNIEAKKLPTLEEEIYGYVDEDESEDSSDDEDGKSGHSQEFGTTNASRGFTGNLSEIAKADTKNSKAISEMVNDDGKEVAQNEEYKIDREYTQKQDITDCFMPLRKFLECNYGVCYREKAKEREETEEDKKRLADQKKEENRKKLQRDMRKKKGSNKKNKKKKEEKKEEPKEEEPNEFYMKGKPYKDKYDGIRLTKGDYQTKFSIASEKIKINFPGVAINEDGTLRKINEPPKRRKSTMKEVQGIFRSRKSILRIKQAGSQERKRTHFASDLDLVQSQEKGGKSAVKLPQIQKTQEITEHTPEAKRFLLHEVPVMKVKKIRVDTKERKKRLLESLSKTVHDKYNTAAVLDRNWGKSSKVATEFDKRVHRRVNFNKSKPKAGICFRKLNKTVVPSEKDSTPLSKTISLTNAKFTSKIWWLSLA</sequence>
<gene>
    <name evidence="2" type="ORF">ECRASSUSDP1_LOCUS26350</name>
</gene>
<feature type="compositionally biased region" description="Basic residues" evidence="1">
    <location>
        <begin position="211"/>
        <end position="226"/>
    </location>
</feature>
<dbReference type="AlphaFoldDB" id="A0AAD1Y4Z5"/>
<evidence type="ECO:0000313" key="2">
    <source>
        <dbReference type="EMBL" id="CAI2384813.1"/>
    </source>
</evidence>
<feature type="region of interest" description="Disordered" evidence="1">
    <location>
        <begin position="183"/>
        <end position="241"/>
    </location>
</feature>
<dbReference type="EMBL" id="CAMPGE010027159">
    <property type="protein sequence ID" value="CAI2384813.1"/>
    <property type="molecule type" value="Genomic_DNA"/>
</dbReference>
<feature type="region of interest" description="Disordered" evidence="1">
    <location>
        <begin position="80"/>
        <end position="114"/>
    </location>
</feature>
<accession>A0AAD1Y4Z5</accession>
<organism evidence="2 3">
    <name type="scientific">Euplotes crassus</name>
    <dbReference type="NCBI Taxonomy" id="5936"/>
    <lineage>
        <taxon>Eukaryota</taxon>
        <taxon>Sar</taxon>
        <taxon>Alveolata</taxon>
        <taxon>Ciliophora</taxon>
        <taxon>Intramacronucleata</taxon>
        <taxon>Spirotrichea</taxon>
        <taxon>Hypotrichia</taxon>
        <taxon>Euplotida</taxon>
        <taxon>Euplotidae</taxon>
        <taxon>Moneuplotes</taxon>
    </lineage>
</organism>